<feature type="compositionally biased region" description="Basic and acidic residues" evidence="4">
    <location>
        <begin position="12"/>
        <end position="21"/>
    </location>
</feature>
<feature type="non-terminal residue" evidence="6">
    <location>
        <position position="1"/>
    </location>
</feature>
<gene>
    <name evidence="6" type="ORF">BCR43DRAFT_418849</name>
</gene>
<dbReference type="Gene3D" id="4.10.280.110">
    <property type="entry name" value="Pre-mRNA processing factor 4 domain"/>
    <property type="match status" value="1"/>
</dbReference>
<feature type="region of interest" description="Disordered" evidence="4">
    <location>
        <begin position="115"/>
        <end position="134"/>
    </location>
</feature>
<sequence length="403" mass="45168">KPRVHFGSLEEQEAKRVKLDDGSPAPAPSSGGIDLESLVEDTDYDLSESAIRSRQADKDILDEFERRKRARNLAVPTDDARVRERLREIGEPQCLFGEGPGDRRDRLRYHLSVREGHEISSESEGESEEEAEEEEFFTPGSQHLLEARKWITTYSLPRAKKRIERQRAEQEIPLPQLKAERQELRDRLAGYTNWASQIADDRPIAQCVFTPDSSMLVTGAWSGVCKLWSIPKCETIMTFKGHTDRVGGIAFHPESTISLDKSVMNFATSGADALIHLWSLEKETPLATLEGHARRIARIAFHPSGRYLGSASFDGTWRLWDVERQEELLLQEGHSKEVFGIGFQCDGSLVATGGLDAIGRVWDMRTGRSAMTLEGHAKDILSIDWSPDGYHVATASADNTVKI</sequence>
<comment type="caution">
    <text evidence="6">The sequence shown here is derived from an EMBL/GenBank/DDBJ whole genome shotgun (WGS) entry which is preliminary data.</text>
</comment>
<dbReference type="InterPro" id="IPR019775">
    <property type="entry name" value="WD40_repeat_CS"/>
</dbReference>
<feature type="repeat" description="WD" evidence="3">
    <location>
        <begin position="331"/>
        <end position="372"/>
    </location>
</feature>
<dbReference type="SUPFAM" id="SSF158230">
    <property type="entry name" value="PRP4-like"/>
    <property type="match status" value="1"/>
</dbReference>
<feature type="repeat" description="WD" evidence="3">
    <location>
        <begin position="373"/>
        <end position="403"/>
    </location>
</feature>
<dbReference type="InterPro" id="IPR036322">
    <property type="entry name" value="WD40_repeat_dom_sf"/>
</dbReference>
<dbReference type="PANTHER" id="PTHR19846:SF0">
    <property type="entry name" value="PRE-MRNA PROCESSING FACTOR 4"/>
    <property type="match status" value="1"/>
</dbReference>
<dbReference type="Proteomes" id="UP000242180">
    <property type="component" value="Unassembled WGS sequence"/>
</dbReference>
<dbReference type="GO" id="GO:0046540">
    <property type="term" value="C:U4/U6 x U5 tri-snRNP complex"/>
    <property type="evidence" value="ECO:0007669"/>
    <property type="project" value="EnsemblFungi"/>
</dbReference>
<keyword evidence="1 3" id="KW-0853">WD repeat</keyword>
<dbReference type="GO" id="GO:0030621">
    <property type="term" value="F:U4 snRNA binding"/>
    <property type="evidence" value="ECO:0007669"/>
    <property type="project" value="TreeGrafter"/>
</dbReference>
<dbReference type="PROSITE" id="PS50082">
    <property type="entry name" value="WD_REPEATS_2"/>
    <property type="match status" value="4"/>
</dbReference>
<proteinExistence type="predicted"/>
<dbReference type="SMART" id="SM00500">
    <property type="entry name" value="SFM"/>
    <property type="match status" value="1"/>
</dbReference>
<dbReference type="InterPro" id="IPR014906">
    <property type="entry name" value="PRP4-like"/>
</dbReference>
<dbReference type="InParanoid" id="A0A1X2HU17"/>
<dbReference type="PROSITE" id="PS00678">
    <property type="entry name" value="WD_REPEATS_1"/>
    <property type="match status" value="1"/>
</dbReference>
<dbReference type="GO" id="GO:0034247">
    <property type="term" value="P:snoRNA splicing"/>
    <property type="evidence" value="ECO:0007669"/>
    <property type="project" value="EnsemblFungi"/>
</dbReference>
<feature type="region of interest" description="Disordered" evidence="4">
    <location>
        <begin position="1"/>
        <end position="38"/>
    </location>
</feature>
<name>A0A1X2HU17_SYNRA</name>
<dbReference type="Gene3D" id="2.130.10.10">
    <property type="entry name" value="YVTN repeat-like/Quinoprotein amine dehydrogenase"/>
    <property type="match status" value="1"/>
</dbReference>
<dbReference type="STRING" id="13706.A0A1X2HU17"/>
<feature type="repeat" description="WD" evidence="3">
    <location>
        <begin position="289"/>
        <end position="330"/>
    </location>
</feature>
<dbReference type="InterPro" id="IPR015943">
    <property type="entry name" value="WD40/YVTN_repeat-like_dom_sf"/>
</dbReference>
<feature type="repeat" description="WD" evidence="3">
    <location>
        <begin position="239"/>
        <end position="288"/>
    </location>
</feature>
<dbReference type="Pfam" id="PF08799">
    <property type="entry name" value="PRP4"/>
    <property type="match status" value="1"/>
</dbReference>
<dbReference type="OMA" id="ARIDIAM"/>
<evidence type="ECO:0000313" key="7">
    <source>
        <dbReference type="Proteomes" id="UP000242180"/>
    </source>
</evidence>
<dbReference type="InterPro" id="IPR036285">
    <property type="entry name" value="PRP4-like_sf"/>
</dbReference>
<dbReference type="GO" id="GO:0017070">
    <property type="term" value="F:U6 snRNA binding"/>
    <property type="evidence" value="ECO:0007669"/>
    <property type="project" value="TreeGrafter"/>
</dbReference>
<dbReference type="InterPro" id="IPR001680">
    <property type="entry name" value="WD40_rpt"/>
</dbReference>
<feature type="non-terminal residue" evidence="6">
    <location>
        <position position="403"/>
    </location>
</feature>
<evidence type="ECO:0000256" key="1">
    <source>
        <dbReference type="ARBA" id="ARBA00022574"/>
    </source>
</evidence>
<evidence type="ECO:0000256" key="2">
    <source>
        <dbReference type="ARBA" id="ARBA00022737"/>
    </source>
</evidence>
<dbReference type="FunFam" id="2.130.10.10:FF:001211">
    <property type="entry name" value="CBN-PRP-4 protein"/>
    <property type="match status" value="1"/>
</dbReference>
<evidence type="ECO:0000259" key="5">
    <source>
        <dbReference type="SMART" id="SM00500"/>
    </source>
</evidence>
<accession>A0A1X2HU17</accession>
<dbReference type="EMBL" id="MCGN01000001">
    <property type="protein sequence ID" value="ORZ03033.1"/>
    <property type="molecule type" value="Genomic_DNA"/>
</dbReference>
<evidence type="ECO:0000256" key="3">
    <source>
        <dbReference type="PROSITE-ProRule" id="PRU00221"/>
    </source>
</evidence>
<evidence type="ECO:0000313" key="6">
    <source>
        <dbReference type="EMBL" id="ORZ03033.1"/>
    </source>
</evidence>
<dbReference type="SUPFAM" id="SSF50978">
    <property type="entry name" value="WD40 repeat-like"/>
    <property type="match status" value="1"/>
</dbReference>
<feature type="compositionally biased region" description="Acidic residues" evidence="4">
    <location>
        <begin position="121"/>
        <end position="134"/>
    </location>
</feature>
<dbReference type="AlphaFoldDB" id="A0A1X2HU17"/>
<dbReference type="PANTHER" id="PTHR19846">
    <property type="entry name" value="WD40 REPEAT PROTEIN"/>
    <property type="match status" value="1"/>
</dbReference>
<evidence type="ECO:0000256" key="4">
    <source>
        <dbReference type="SAM" id="MobiDB-lite"/>
    </source>
</evidence>
<dbReference type="SMART" id="SM00320">
    <property type="entry name" value="WD40"/>
    <property type="match status" value="5"/>
</dbReference>
<dbReference type="PROSITE" id="PS50294">
    <property type="entry name" value="WD_REPEATS_REGION"/>
    <property type="match status" value="3"/>
</dbReference>
<dbReference type="GO" id="GO:0000393">
    <property type="term" value="P:spliceosomal conformational changes to generate catalytic conformation"/>
    <property type="evidence" value="ECO:0007669"/>
    <property type="project" value="EnsemblFungi"/>
</dbReference>
<dbReference type="FunCoup" id="A0A1X2HU17">
    <property type="interactions" value="106"/>
</dbReference>
<organism evidence="6 7">
    <name type="scientific">Syncephalastrum racemosum</name>
    <name type="common">Filamentous fungus</name>
    <dbReference type="NCBI Taxonomy" id="13706"/>
    <lineage>
        <taxon>Eukaryota</taxon>
        <taxon>Fungi</taxon>
        <taxon>Fungi incertae sedis</taxon>
        <taxon>Mucoromycota</taxon>
        <taxon>Mucoromycotina</taxon>
        <taxon>Mucoromycetes</taxon>
        <taxon>Mucorales</taxon>
        <taxon>Syncephalastraceae</taxon>
        <taxon>Syncephalastrum</taxon>
    </lineage>
</organism>
<dbReference type="OrthoDB" id="540662at2759"/>
<protein>
    <submittedName>
        <fullName evidence="6">WD40-repeat-containing domain protein</fullName>
    </submittedName>
</protein>
<reference evidence="6 7" key="1">
    <citation type="submission" date="2016-07" db="EMBL/GenBank/DDBJ databases">
        <title>Pervasive Adenine N6-methylation of Active Genes in Fungi.</title>
        <authorList>
            <consortium name="DOE Joint Genome Institute"/>
            <person name="Mondo S.J."/>
            <person name="Dannebaum R.O."/>
            <person name="Kuo R.C."/>
            <person name="Labutti K."/>
            <person name="Haridas S."/>
            <person name="Kuo A."/>
            <person name="Salamov A."/>
            <person name="Ahrendt S.R."/>
            <person name="Lipzen A."/>
            <person name="Sullivan W."/>
            <person name="Andreopoulos W.B."/>
            <person name="Clum A."/>
            <person name="Lindquist E."/>
            <person name="Daum C."/>
            <person name="Ramamoorthy G.K."/>
            <person name="Gryganskyi A."/>
            <person name="Culley D."/>
            <person name="Magnuson J.K."/>
            <person name="James T.Y."/>
            <person name="O'Malley M.A."/>
            <person name="Stajich J.E."/>
            <person name="Spatafora J.W."/>
            <person name="Visel A."/>
            <person name="Grigoriev I.V."/>
        </authorList>
    </citation>
    <scope>NUCLEOTIDE SEQUENCE [LARGE SCALE GENOMIC DNA]</scope>
    <source>
        <strain evidence="6 7">NRRL 2496</strain>
    </source>
</reference>
<keyword evidence="2" id="KW-0677">Repeat</keyword>
<dbReference type="Pfam" id="PF00400">
    <property type="entry name" value="WD40"/>
    <property type="match status" value="5"/>
</dbReference>
<dbReference type="CDD" id="cd00200">
    <property type="entry name" value="WD40"/>
    <property type="match status" value="1"/>
</dbReference>
<keyword evidence="7" id="KW-1185">Reference proteome</keyword>
<feature type="domain" description="Pre-mRNA processing factor 4 (PRP4)-like" evidence="5">
    <location>
        <begin position="77"/>
        <end position="126"/>
    </location>
</feature>